<feature type="compositionally biased region" description="Polar residues" evidence="3">
    <location>
        <begin position="68"/>
        <end position="77"/>
    </location>
</feature>
<feature type="domain" description="Apoptosis-antagonizing transcription factor C-terminal" evidence="4">
    <location>
        <begin position="362"/>
        <end position="440"/>
    </location>
</feature>
<feature type="compositionally biased region" description="Acidic residues" evidence="3">
    <location>
        <begin position="84"/>
        <end position="105"/>
    </location>
</feature>
<dbReference type="GO" id="GO:0000462">
    <property type="term" value="P:maturation of SSU-rRNA from tricistronic rRNA transcript (SSU-rRNA, 5.8S rRNA, LSU-rRNA)"/>
    <property type="evidence" value="ECO:0007669"/>
    <property type="project" value="TreeGrafter"/>
</dbReference>
<feature type="non-terminal residue" evidence="6">
    <location>
        <position position="1"/>
    </location>
</feature>
<dbReference type="InterPro" id="IPR039223">
    <property type="entry name" value="AATF/Bfr2"/>
</dbReference>
<dbReference type="Pfam" id="PF08164">
    <property type="entry name" value="TRAUB"/>
    <property type="match status" value="1"/>
</dbReference>
<dbReference type="InterPro" id="IPR012617">
    <property type="entry name" value="AATF_C"/>
</dbReference>
<feature type="domain" description="AATF leucine zipper-containing" evidence="5">
    <location>
        <begin position="152"/>
        <end position="285"/>
    </location>
</feature>
<sequence length="464" mass="51843">PLELSLAERLAQIDTPAPDFDPENDLANEARDEQIHQATEHYIENEASAIRRKLDSIVDPRYEGARVSRTQLSQAAEQRTEFSSESDLEDDDEEIASDASGDESEAPPSAPQSEEEDEDFLDQQAVADENSVAVSQDAAQAQPSLQGVRDADRTKGIAISHQTSIWDSLLDARIRLQKSVSASNRLSVRPTSLSNIRSLESYSSSLKRVLEESVMLSNDLFELQEHLLKANDDVQVPPRKRQRIEPESSLENATEVIKAQSEAAMLLEGSYHSQLIPVLTKWSSKVQAVAPSVLMPSARGSFASLANRQPKSVVQLVDDLLSDQTKLLTRTQSYRGKNDRLGREATEEETADVELFDDTDFYQQLLRDVIDSRGNNVVGGDDWRVIQKNKKARKKVDTKASKGRKLRYETHEKLQNFMVPIPSDQGWHEEQVDELFGSLLGRSLKISSNGSEEPSHVSTAFRIF</sequence>
<dbReference type="InterPro" id="IPR025160">
    <property type="entry name" value="AATF"/>
</dbReference>
<evidence type="ECO:0000256" key="3">
    <source>
        <dbReference type="SAM" id="MobiDB-lite"/>
    </source>
</evidence>
<feature type="region of interest" description="Disordered" evidence="3">
    <location>
        <begin position="61"/>
        <end position="151"/>
    </location>
</feature>
<dbReference type="GO" id="GO:0005730">
    <property type="term" value="C:nucleolus"/>
    <property type="evidence" value="ECO:0007669"/>
    <property type="project" value="TreeGrafter"/>
</dbReference>
<evidence type="ECO:0000256" key="2">
    <source>
        <dbReference type="ARBA" id="ARBA00013850"/>
    </source>
</evidence>
<dbReference type="PANTHER" id="PTHR15565">
    <property type="entry name" value="AATF PROTEIN APOPTOSIS ANTAGONIZING TRANSCRIPTION FACTOR"/>
    <property type="match status" value="1"/>
</dbReference>
<evidence type="ECO:0000313" key="6">
    <source>
        <dbReference type="EMBL" id="TFL01914.1"/>
    </source>
</evidence>
<reference evidence="6 7" key="1">
    <citation type="journal article" date="2019" name="Nat. Ecol. Evol.">
        <title>Megaphylogeny resolves global patterns of mushroom evolution.</title>
        <authorList>
            <person name="Varga T."/>
            <person name="Krizsan K."/>
            <person name="Foldi C."/>
            <person name="Dima B."/>
            <person name="Sanchez-Garcia M."/>
            <person name="Sanchez-Ramirez S."/>
            <person name="Szollosi G.J."/>
            <person name="Szarkandi J.G."/>
            <person name="Papp V."/>
            <person name="Albert L."/>
            <person name="Andreopoulos W."/>
            <person name="Angelini C."/>
            <person name="Antonin V."/>
            <person name="Barry K.W."/>
            <person name="Bougher N.L."/>
            <person name="Buchanan P."/>
            <person name="Buyck B."/>
            <person name="Bense V."/>
            <person name="Catcheside P."/>
            <person name="Chovatia M."/>
            <person name="Cooper J."/>
            <person name="Damon W."/>
            <person name="Desjardin D."/>
            <person name="Finy P."/>
            <person name="Geml J."/>
            <person name="Haridas S."/>
            <person name="Hughes K."/>
            <person name="Justo A."/>
            <person name="Karasinski D."/>
            <person name="Kautmanova I."/>
            <person name="Kiss B."/>
            <person name="Kocsube S."/>
            <person name="Kotiranta H."/>
            <person name="LaButti K.M."/>
            <person name="Lechner B.E."/>
            <person name="Liimatainen K."/>
            <person name="Lipzen A."/>
            <person name="Lukacs Z."/>
            <person name="Mihaltcheva S."/>
            <person name="Morgado L.N."/>
            <person name="Niskanen T."/>
            <person name="Noordeloos M.E."/>
            <person name="Ohm R.A."/>
            <person name="Ortiz-Santana B."/>
            <person name="Ovrebo C."/>
            <person name="Racz N."/>
            <person name="Riley R."/>
            <person name="Savchenko A."/>
            <person name="Shiryaev A."/>
            <person name="Soop K."/>
            <person name="Spirin V."/>
            <person name="Szebenyi C."/>
            <person name="Tomsovsky M."/>
            <person name="Tulloss R.E."/>
            <person name="Uehling J."/>
            <person name="Grigoriev I.V."/>
            <person name="Vagvolgyi C."/>
            <person name="Papp T."/>
            <person name="Martin F.M."/>
            <person name="Miettinen O."/>
            <person name="Hibbett D.S."/>
            <person name="Nagy L.G."/>
        </authorList>
    </citation>
    <scope>NUCLEOTIDE SEQUENCE [LARGE SCALE GENOMIC DNA]</scope>
    <source>
        <strain evidence="6 7">CBS 309.79</strain>
    </source>
</reference>
<keyword evidence="7" id="KW-1185">Reference proteome</keyword>
<feature type="compositionally biased region" description="Low complexity" evidence="3">
    <location>
        <begin position="131"/>
        <end position="142"/>
    </location>
</feature>
<dbReference type="EMBL" id="ML178823">
    <property type="protein sequence ID" value="TFL01914.1"/>
    <property type="molecule type" value="Genomic_DNA"/>
</dbReference>
<feature type="region of interest" description="Disordered" evidence="3">
    <location>
        <begin position="10"/>
        <end position="32"/>
    </location>
</feature>
<dbReference type="OrthoDB" id="5783963at2759"/>
<evidence type="ECO:0000259" key="4">
    <source>
        <dbReference type="Pfam" id="PF08164"/>
    </source>
</evidence>
<evidence type="ECO:0000313" key="7">
    <source>
        <dbReference type="Proteomes" id="UP000305067"/>
    </source>
</evidence>
<dbReference type="Pfam" id="PF13339">
    <property type="entry name" value="AATF-Che1"/>
    <property type="match status" value="1"/>
</dbReference>
<dbReference type="Proteomes" id="UP000305067">
    <property type="component" value="Unassembled WGS sequence"/>
</dbReference>
<name>A0A5C3QUB5_9AGAR</name>
<protein>
    <recommendedName>
        <fullName evidence="2">Protein BFR2</fullName>
    </recommendedName>
</protein>
<proteinExistence type="inferred from homology"/>
<dbReference type="PANTHER" id="PTHR15565:SF0">
    <property type="entry name" value="PROTEIN AATF"/>
    <property type="match status" value="1"/>
</dbReference>
<dbReference type="STRING" id="1884261.A0A5C3QUB5"/>
<dbReference type="AlphaFoldDB" id="A0A5C3QUB5"/>
<organism evidence="6 7">
    <name type="scientific">Pterulicium gracile</name>
    <dbReference type="NCBI Taxonomy" id="1884261"/>
    <lineage>
        <taxon>Eukaryota</taxon>
        <taxon>Fungi</taxon>
        <taxon>Dikarya</taxon>
        <taxon>Basidiomycota</taxon>
        <taxon>Agaricomycotina</taxon>
        <taxon>Agaricomycetes</taxon>
        <taxon>Agaricomycetidae</taxon>
        <taxon>Agaricales</taxon>
        <taxon>Pleurotineae</taxon>
        <taxon>Pterulaceae</taxon>
        <taxon>Pterulicium</taxon>
    </lineage>
</organism>
<comment type="similarity">
    <text evidence="1">Belongs to the AATF family.</text>
</comment>
<evidence type="ECO:0000259" key="5">
    <source>
        <dbReference type="Pfam" id="PF13339"/>
    </source>
</evidence>
<evidence type="ECO:0000256" key="1">
    <source>
        <dbReference type="ARBA" id="ARBA00008966"/>
    </source>
</evidence>
<gene>
    <name evidence="6" type="ORF">BDV98DRAFT_617564</name>
</gene>
<accession>A0A5C3QUB5</accession>